<dbReference type="Proteomes" id="UP001266305">
    <property type="component" value="Unassembled WGS sequence"/>
</dbReference>
<sequence length="92" mass="9924">MSMRVSGLSGRLLLCLETLSLVPFGYELSLLRGHRELQAGHQQDDGQDRERLAYFRNLPESLTSLLVLLTTANNPDGALGVGEPSMGAGVGR</sequence>
<keyword evidence="2" id="KW-1185">Reference proteome</keyword>
<evidence type="ECO:0008006" key="3">
    <source>
        <dbReference type="Google" id="ProtNLM"/>
    </source>
</evidence>
<dbReference type="InterPro" id="IPR028798">
    <property type="entry name" value="TPC2"/>
</dbReference>
<organism evidence="1 2">
    <name type="scientific">Saguinus oedipus</name>
    <name type="common">Cotton-top tamarin</name>
    <name type="synonym">Oedipomidas oedipus</name>
    <dbReference type="NCBI Taxonomy" id="9490"/>
    <lineage>
        <taxon>Eukaryota</taxon>
        <taxon>Metazoa</taxon>
        <taxon>Chordata</taxon>
        <taxon>Craniata</taxon>
        <taxon>Vertebrata</taxon>
        <taxon>Euteleostomi</taxon>
        <taxon>Mammalia</taxon>
        <taxon>Eutheria</taxon>
        <taxon>Euarchontoglires</taxon>
        <taxon>Primates</taxon>
        <taxon>Haplorrhini</taxon>
        <taxon>Platyrrhini</taxon>
        <taxon>Cebidae</taxon>
        <taxon>Callitrichinae</taxon>
        <taxon>Saguinus</taxon>
    </lineage>
</organism>
<reference evidence="1 2" key="1">
    <citation type="submission" date="2023-05" db="EMBL/GenBank/DDBJ databases">
        <title>B98-5 Cell Line De Novo Hybrid Assembly: An Optical Mapping Approach.</title>
        <authorList>
            <person name="Kananen K."/>
            <person name="Auerbach J.A."/>
            <person name="Kautto E."/>
            <person name="Blachly J.S."/>
        </authorList>
    </citation>
    <scope>NUCLEOTIDE SEQUENCE [LARGE SCALE GENOMIC DNA]</scope>
    <source>
        <strain evidence="1">B95-8</strain>
        <tissue evidence="1">Cell line</tissue>
    </source>
</reference>
<accession>A0ABQ9USC8</accession>
<dbReference type="EMBL" id="JASSZA010000010">
    <property type="protein sequence ID" value="KAK2099978.1"/>
    <property type="molecule type" value="Genomic_DNA"/>
</dbReference>
<comment type="caution">
    <text evidence="1">The sequence shown here is derived from an EMBL/GenBank/DDBJ whole genome shotgun (WGS) entry which is preliminary data.</text>
</comment>
<evidence type="ECO:0000313" key="1">
    <source>
        <dbReference type="EMBL" id="KAK2099978.1"/>
    </source>
</evidence>
<dbReference type="PANTHER" id="PTHR46768">
    <property type="entry name" value="TWO PORE CALCIUM CHANNEL PROTEIN 2"/>
    <property type="match status" value="1"/>
</dbReference>
<dbReference type="PANTHER" id="PTHR46768:SF1">
    <property type="entry name" value="TWO PORE CHANNEL PROTEIN 2"/>
    <property type="match status" value="1"/>
</dbReference>
<proteinExistence type="predicted"/>
<gene>
    <name evidence="1" type="ORF">P7K49_021326</name>
</gene>
<protein>
    <recommendedName>
        <fullName evidence="3">Secreted protein</fullName>
    </recommendedName>
</protein>
<evidence type="ECO:0000313" key="2">
    <source>
        <dbReference type="Proteomes" id="UP001266305"/>
    </source>
</evidence>
<name>A0ABQ9USC8_SAGOE</name>